<dbReference type="SUPFAM" id="SSF56436">
    <property type="entry name" value="C-type lectin-like"/>
    <property type="match status" value="1"/>
</dbReference>
<dbReference type="EMBL" id="WSTA01000013">
    <property type="protein sequence ID" value="MWB97805.1"/>
    <property type="molecule type" value="Genomic_DNA"/>
</dbReference>
<sequence>MGAAARAHQAARRVAGRRRGVLVRLKRRTRRPDSGVESRRPPPASRRATAPWEAVPVTELELAVIPGGTVVLHDARRKARRTVELEPFELGVYPVTEEQVGELLGETAHHPRRPATDVSWLRAIRFCNAASEWEGLEPAYAYDGEVVTWHVDADGFRLPTEAEWEFACRAGSTGPHYGPLDEVAWTAADGVTHPQDVGGRHPNLNGLFDTLGNVWEWCWDLLDPARYGDYRVFRGGGYADDAWNVRASARRGGAPRMHHEDVGFRIARGGFDAEDAAQGWSAAVDLERADVDGPLPPGWTPLR</sequence>
<dbReference type="PANTHER" id="PTHR23150:SF19">
    <property type="entry name" value="FORMYLGLYCINE-GENERATING ENZYME"/>
    <property type="match status" value="1"/>
</dbReference>
<evidence type="ECO:0000313" key="4">
    <source>
        <dbReference type="Proteomes" id="UP000438182"/>
    </source>
</evidence>
<reference evidence="3 4" key="1">
    <citation type="submission" date="2019-12" db="EMBL/GenBank/DDBJ databases">
        <authorList>
            <person name="Kim Y.S."/>
        </authorList>
    </citation>
    <scope>NUCLEOTIDE SEQUENCE [LARGE SCALE GENOMIC DNA]</scope>
    <source>
        <strain evidence="3 4">MMS17-SY077</strain>
    </source>
</reference>
<feature type="region of interest" description="Disordered" evidence="1">
    <location>
        <begin position="1"/>
        <end position="50"/>
    </location>
</feature>
<dbReference type="InterPro" id="IPR051043">
    <property type="entry name" value="Sulfatase_Mod_Factor_Kinase"/>
</dbReference>
<feature type="compositionally biased region" description="Basic residues" evidence="1">
    <location>
        <begin position="9"/>
        <end position="30"/>
    </location>
</feature>
<dbReference type="Proteomes" id="UP000438182">
    <property type="component" value="Unassembled WGS sequence"/>
</dbReference>
<accession>A0A6I4NZE7</accession>
<feature type="domain" description="Sulfatase-modifying factor enzyme-like" evidence="2">
    <location>
        <begin position="64"/>
        <end position="268"/>
    </location>
</feature>
<dbReference type="PANTHER" id="PTHR23150">
    <property type="entry name" value="SULFATASE MODIFYING FACTOR 1, 2"/>
    <property type="match status" value="1"/>
</dbReference>
<feature type="compositionally biased region" description="Basic and acidic residues" evidence="1">
    <location>
        <begin position="31"/>
        <end position="40"/>
    </location>
</feature>
<evidence type="ECO:0000256" key="1">
    <source>
        <dbReference type="SAM" id="MobiDB-lite"/>
    </source>
</evidence>
<comment type="caution">
    <text evidence="3">The sequence shown here is derived from an EMBL/GenBank/DDBJ whole genome shotgun (WGS) entry which is preliminary data.</text>
</comment>
<dbReference type="Pfam" id="PF03781">
    <property type="entry name" value="FGE-sulfatase"/>
    <property type="match status" value="1"/>
</dbReference>
<dbReference type="InterPro" id="IPR016187">
    <property type="entry name" value="CTDL_fold"/>
</dbReference>
<dbReference type="Gene3D" id="3.90.1580.10">
    <property type="entry name" value="paralog of FGE (formylglycine-generating enzyme)"/>
    <property type="match status" value="1"/>
</dbReference>
<organism evidence="3 4">
    <name type="scientific">Agromyces seonyuensis</name>
    <dbReference type="NCBI Taxonomy" id="2662446"/>
    <lineage>
        <taxon>Bacteria</taxon>
        <taxon>Bacillati</taxon>
        <taxon>Actinomycetota</taxon>
        <taxon>Actinomycetes</taxon>
        <taxon>Micrococcales</taxon>
        <taxon>Microbacteriaceae</taxon>
        <taxon>Agromyces</taxon>
    </lineage>
</organism>
<evidence type="ECO:0000259" key="2">
    <source>
        <dbReference type="Pfam" id="PF03781"/>
    </source>
</evidence>
<evidence type="ECO:0000313" key="3">
    <source>
        <dbReference type="EMBL" id="MWB97805.1"/>
    </source>
</evidence>
<protein>
    <submittedName>
        <fullName evidence="3">SUMF1/EgtB/PvdO family nonheme iron enzyme</fullName>
    </submittedName>
</protein>
<proteinExistence type="predicted"/>
<dbReference type="GO" id="GO:0120147">
    <property type="term" value="F:formylglycine-generating oxidase activity"/>
    <property type="evidence" value="ECO:0007669"/>
    <property type="project" value="TreeGrafter"/>
</dbReference>
<name>A0A6I4NZE7_9MICO</name>
<keyword evidence="4" id="KW-1185">Reference proteome</keyword>
<gene>
    <name evidence="3" type="ORF">GB864_04465</name>
</gene>
<dbReference type="InterPro" id="IPR005532">
    <property type="entry name" value="SUMF_dom"/>
</dbReference>
<dbReference type="InterPro" id="IPR042095">
    <property type="entry name" value="SUMF_sf"/>
</dbReference>
<dbReference type="AlphaFoldDB" id="A0A6I4NZE7"/>